<dbReference type="Proteomes" id="UP000567179">
    <property type="component" value="Unassembled WGS sequence"/>
</dbReference>
<keyword evidence="1" id="KW-0175">Coiled coil</keyword>
<reference evidence="3 4" key="1">
    <citation type="journal article" date="2020" name="ISME J.">
        <title>Uncovering the hidden diversity of litter-decomposition mechanisms in mushroom-forming fungi.</title>
        <authorList>
            <person name="Floudas D."/>
            <person name="Bentzer J."/>
            <person name="Ahren D."/>
            <person name="Johansson T."/>
            <person name="Persson P."/>
            <person name="Tunlid A."/>
        </authorList>
    </citation>
    <scope>NUCLEOTIDE SEQUENCE [LARGE SCALE GENOMIC DNA]</scope>
    <source>
        <strain evidence="3 4">CBS 101986</strain>
    </source>
</reference>
<keyword evidence="4" id="KW-1185">Reference proteome</keyword>
<protein>
    <submittedName>
        <fullName evidence="3">Uncharacterized protein</fullName>
    </submittedName>
</protein>
<evidence type="ECO:0000313" key="3">
    <source>
        <dbReference type="EMBL" id="KAF5311808.1"/>
    </source>
</evidence>
<accession>A0A8H5AVX2</accession>
<feature type="region of interest" description="Disordered" evidence="2">
    <location>
        <begin position="88"/>
        <end position="146"/>
    </location>
</feature>
<gene>
    <name evidence="3" type="ORF">D9619_002315</name>
</gene>
<comment type="caution">
    <text evidence="3">The sequence shown here is derived from an EMBL/GenBank/DDBJ whole genome shotgun (WGS) entry which is preliminary data.</text>
</comment>
<feature type="region of interest" description="Disordered" evidence="2">
    <location>
        <begin position="194"/>
        <end position="217"/>
    </location>
</feature>
<evidence type="ECO:0000256" key="2">
    <source>
        <dbReference type="SAM" id="MobiDB-lite"/>
    </source>
</evidence>
<feature type="region of interest" description="Disordered" evidence="2">
    <location>
        <begin position="230"/>
        <end position="262"/>
    </location>
</feature>
<dbReference type="AlphaFoldDB" id="A0A8H5AVX2"/>
<evidence type="ECO:0000256" key="1">
    <source>
        <dbReference type="SAM" id="Coils"/>
    </source>
</evidence>
<organism evidence="3 4">
    <name type="scientific">Psilocybe cf. subviscida</name>
    <dbReference type="NCBI Taxonomy" id="2480587"/>
    <lineage>
        <taxon>Eukaryota</taxon>
        <taxon>Fungi</taxon>
        <taxon>Dikarya</taxon>
        <taxon>Basidiomycota</taxon>
        <taxon>Agaricomycotina</taxon>
        <taxon>Agaricomycetes</taxon>
        <taxon>Agaricomycetidae</taxon>
        <taxon>Agaricales</taxon>
        <taxon>Agaricineae</taxon>
        <taxon>Strophariaceae</taxon>
        <taxon>Psilocybe</taxon>
    </lineage>
</organism>
<feature type="compositionally biased region" description="Polar residues" evidence="2">
    <location>
        <begin position="435"/>
        <end position="447"/>
    </location>
</feature>
<feature type="compositionally biased region" description="Low complexity" evidence="2">
    <location>
        <begin position="106"/>
        <end position="117"/>
    </location>
</feature>
<feature type="region of interest" description="Disordered" evidence="2">
    <location>
        <begin position="435"/>
        <end position="524"/>
    </location>
</feature>
<feature type="compositionally biased region" description="Polar residues" evidence="2">
    <location>
        <begin position="118"/>
        <end position="132"/>
    </location>
</feature>
<dbReference type="EMBL" id="JAACJJ010000056">
    <property type="protein sequence ID" value="KAF5311808.1"/>
    <property type="molecule type" value="Genomic_DNA"/>
</dbReference>
<name>A0A8H5AVX2_9AGAR</name>
<feature type="coiled-coil region" evidence="1">
    <location>
        <begin position="371"/>
        <end position="398"/>
    </location>
</feature>
<proteinExistence type="predicted"/>
<sequence length="524" mass="57068">MPSAENQIVDERAPNGHLIARHFSPDTEGAHLMGGTHAMGTEGGGVMTMYNRAKNMTISSGLFVMGMSADELQPLHAQQLEKDIAFQKQQKAQFQQNMPPRTNEWSQGASSGAPQSGFQNAAQSHLRQTPNSYGAADQPGTSGQSWYGESAFAQAQARGPRFPVPEPAIPQCNHEPDLMCRVCVYSKMQPSHPLTSQSTGALPMASPNGQAPPLSHAQTDGQILNDAPGFVDPSARNPSRAEFVQQNVRPPTPPESDSGETRKRGCEILPFLHPTSPRMPSKPKEELVRGPDGRLLERHLYPNVKGALLRSSTIILLGDEDKSDTASIQTAFDHGENLFIEGGFYGINARTAATEYANLQLQRQLEQDRAQFALEREKLAWERERQQAELEIERLRAQNNAASAWPNGNNAQYMNPNSYPGFMGNPTFYGQPMNGQQFGAGYGQSSAYPAAPGPPLHSQSDTQVPTFPEAHPAPPPLLSRAQTDSHVRHAPQFMDSDNTGGGTTSHHSLKERLPEAPSHVPRGN</sequence>
<evidence type="ECO:0000313" key="4">
    <source>
        <dbReference type="Proteomes" id="UP000567179"/>
    </source>
</evidence>